<protein>
    <submittedName>
        <fullName evidence="2">Uncharacterized protein</fullName>
    </submittedName>
</protein>
<feature type="compositionally biased region" description="Basic and acidic residues" evidence="1">
    <location>
        <begin position="103"/>
        <end position="126"/>
    </location>
</feature>
<evidence type="ECO:0000256" key="1">
    <source>
        <dbReference type="SAM" id="MobiDB-lite"/>
    </source>
</evidence>
<comment type="caution">
    <text evidence="2">The sequence shown here is derived from an EMBL/GenBank/DDBJ whole genome shotgun (WGS) entry which is preliminary data.</text>
</comment>
<evidence type="ECO:0000313" key="2">
    <source>
        <dbReference type="EMBL" id="KAJ2780162.1"/>
    </source>
</evidence>
<feature type="region of interest" description="Disordered" evidence="1">
    <location>
        <begin position="153"/>
        <end position="243"/>
    </location>
</feature>
<feature type="region of interest" description="Disordered" evidence="1">
    <location>
        <begin position="22"/>
        <end position="139"/>
    </location>
</feature>
<dbReference type="AlphaFoldDB" id="A0A9W8HD80"/>
<dbReference type="EMBL" id="JANBUL010000148">
    <property type="protein sequence ID" value="KAJ2780162.1"/>
    <property type="molecule type" value="Genomic_DNA"/>
</dbReference>
<evidence type="ECO:0000313" key="3">
    <source>
        <dbReference type="Proteomes" id="UP001140217"/>
    </source>
</evidence>
<feature type="compositionally biased region" description="Low complexity" evidence="1">
    <location>
        <begin position="185"/>
        <end position="202"/>
    </location>
</feature>
<feature type="compositionally biased region" description="Polar residues" evidence="1">
    <location>
        <begin position="229"/>
        <end position="243"/>
    </location>
</feature>
<organism evidence="2 3">
    <name type="scientific">Coemansia javaensis</name>
    <dbReference type="NCBI Taxonomy" id="2761396"/>
    <lineage>
        <taxon>Eukaryota</taxon>
        <taxon>Fungi</taxon>
        <taxon>Fungi incertae sedis</taxon>
        <taxon>Zoopagomycota</taxon>
        <taxon>Kickxellomycotina</taxon>
        <taxon>Kickxellomycetes</taxon>
        <taxon>Kickxellales</taxon>
        <taxon>Kickxellaceae</taxon>
        <taxon>Coemansia</taxon>
    </lineage>
</organism>
<keyword evidence="3" id="KW-1185">Reference proteome</keyword>
<feature type="compositionally biased region" description="Pro residues" evidence="1">
    <location>
        <begin position="50"/>
        <end position="64"/>
    </location>
</feature>
<gene>
    <name evidence="2" type="ORF">H4R18_003610</name>
</gene>
<proteinExistence type="predicted"/>
<name>A0A9W8HD80_9FUNG</name>
<dbReference type="Proteomes" id="UP001140217">
    <property type="component" value="Unassembled WGS sequence"/>
</dbReference>
<dbReference type="OrthoDB" id="5581392at2759"/>
<feature type="compositionally biased region" description="Low complexity" evidence="1">
    <location>
        <begin position="345"/>
        <end position="365"/>
    </location>
</feature>
<sequence>MSKDGRGFFLLSAINGLIERARSSAEKESQRLFTTPEHGASAAAAAAAAPRPPPAPPLPPPPRFAPQREAGRSRQNAPPSTTRHRPRPPRRQESTTTTTTAATHERRQESTTAHENRRESAAHERGGLPLPRAPSVMSERAQLAATVDMLALGAAGPRRGSVADSAASKRKWEDHHRSGTPPESPLAHRQPQQQQQQHVLQRQRAESGASAKKARLADAEPGRPHAGSARSSMTAVSAALETQQRARLEKVERELHRLKKIIASLLPEELNDDDLRSVYGDPVRPRLVSDDAIARMIKARFGAQLPLSPLSDPPVSGASADPLTGGTGSSGPAIPVPPPLPPINSAFPAPAARARGSASLSSSSLVGEQPPRVPPAAVQRLRAELRPVSNRAARAPGAAHRDPGVMAELLAEMKHHKLRPVKKPRDMCAS</sequence>
<reference evidence="2" key="1">
    <citation type="submission" date="2022-07" db="EMBL/GenBank/DDBJ databases">
        <title>Phylogenomic reconstructions and comparative analyses of Kickxellomycotina fungi.</title>
        <authorList>
            <person name="Reynolds N.K."/>
            <person name="Stajich J.E."/>
            <person name="Barry K."/>
            <person name="Grigoriev I.V."/>
            <person name="Crous P."/>
            <person name="Smith M.E."/>
        </authorList>
    </citation>
    <scope>NUCLEOTIDE SEQUENCE</scope>
    <source>
        <strain evidence="2">NBRC 105414</strain>
    </source>
</reference>
<feature type="compositionally biased region" description="Low complexity" evidence="1">
    <location>
        <begin position="305"/>
        <end position="316"/>
    </location>
</feature>
<accession>A0A9W8HD80</accession>
<feature type="compositionally biased region" description="Low complexity" evidence="1">
    <location>
        <begin position="40"/>
        <end position="49"/>
    </location>
</feature>
<feature type="region of interest" description="Disordered" evidence="1">
    <location>
        <begin position="305"/>
        <end position="377"/>
    </location>
</feature>